<dbReference type="SUPFAM" id="SSF51206">
    <property type="entry name" value="cAMP-binding domain-like"/>
    <property type="match status" value="1"/>
</dbReference>
<dbReference type="SMART" id="SM00100">
    <property type="entry name" value="cNMP"/>
    <property type="match status" value="1"/>
</dbReference>
<dbReference type="Gene3D" id="2.60.120.10">
    <property type="entry name" value="Jelly Rolls"/>
    <property type="match status" value="1"/>
</dbReference>
<accession>A0A1F5VIK8</accession>
<dbReference type="EMBL" id="MFGW01000170">
    <property type="protein sequence ID" value="OGF63068.1"/>
    <property type="molecule type" value="Genomic_DNA"/>
</dbReference>
<evidence type="ECO:0000313" key="3">
    <source>
        <dbReference type="Proteomes" id="UP000178943"/>
    </source>
</evidence>
<gene>
    <name evidence="2" type="ORF">A2Y62_02450</name>
</gene>
<dbReference type="CDD" id="cd00038">
    <property type="entry name" value="CAP_ED"/>
    <property type="match status" value="1"/>
</dbReference>
<comment type="caution">
    <text evidence="2">The sequence shown here is derived from an EMBL/GenBank/DDBJ whole genome shotgun (WGS) entry which is preliminary data.</text>
</comment>
<protein>
    <recommendedName>
        <fullName evidence="1">Cyclic nucleotide-binding domain-containing protein</fullName>
    </recommendedName>
</protein>
<organism evidence="2 3">
    <name type="scientific">Candidatus Fischerbacteria bacterium RBG_13_37_8</name>
    <dbReference type="NCBI Taxonomy" id="1817863"/>
    <lineage>
        <taxon>Bacteria</taxon>
        <taxon>Candidatus Fischeribacteriota</taxon>
    </lineage>
</organism>
<dbReference type="GO" id="GO:0005829">
    <property type="term" value="C:cytosol"/>
    <property type="evidence" value="ECO:0007669"/>
    <property type="project" value="TreeGrafter"/>
</dbReference>
<dbReference type="InterPro" id="IPR036390">
    <property type="entry name" value="WH_DNA-bd_sf"/>
</dbReference>
<evidence type="ECO:0000259" key="1">
    <source>
        <dbReference type="PROSITE" id="PS50042"/>
    </source>
</evidence>
<proteinExistence type="predicted"/>
<dbReference type="GO" id="GO:0003700">
    <property type="term" value="F:DNA-binding transcription factor activity"/>
    <property type="evidence" value="ECO:0007669"/>
    <property type="project" value="TreeGrafter"/>
</dbReference>
<reference evidence="2 3" key="1">
    <citation type="journal article" date="2016" name="Nat. Commun.">
        <title>Thousands of microbial genomes shed light on interconnected biogeochemical processes in an aquifer system.</title>
        <authorList>
            <person name="Anantharaman K."/>
            <person name="Brown C.T."/>
            <person name="Hug L.A."/>
            <person name="Sharon I."/>
            <person name="Castelle C.J."/>
            <person name="Probst A.J."/>
            <person name="Thomas B.C."/>
            <person name="Singh A."/>
            <person name="Wilkins M.J."/>
            <person name="Karaoz U."/>
            <person name="Brodie E.L."/>
            <person name="Williams K.H."/>
            <person name="Hubbard S.S."/>
            <person name="Banfield J.F."/>
        </authorList>
    </citation>
    <scope>NUCLEOTIDE SEQUENCE [LARGE SCALE GENOMIC DNA]</scope>
</reference>
<feature type="domain" description="Cyclic nucleotide-binding" evidence="1">
    <location>
        <begin position="13"/>
        <end position="133"/>
    </location>
</feature>
<dbReference type="Pfam" id="PF00027">
    <property type="entry name" value="cNMP_binding"/>
    <property type="match status" value="1"/>
</dbReference>
<dbReference type="PROSITE" id="PS50042">
    <property type="entry name" value="CNMP_BINDING_3"/>
    <property type="match status" value="1"/>
</dbReference>
<dbReference type="Gene3D" id="1.10.10.10">
    <property type="entry name" value="Winged helix-like DNA-binding domain superfamily/Winged helix DNA-binding domain"/>
    <property type="match status" value="1"/>
</dbReference>
<dbReference type="PANTHER" id="PTHR24567">
    <property type="entry name" value="CRP FAMILY TRANSCRIPTIONAL REGULATORY PROTEIN"/>
    <property type="match status" value="1"/>
</dbReference>
<dbReference type="PANTHER" id="PTHR24567:SF26">
    <property type="entry name" value="REGULATORY PROTEIN YEIL"/>
    <property type="match status" value="1"/>
</dbReference>
<dbReference type="InterPro" id="IPR018490">
    <property type="entry name" value="cNMP-bd_dom_sf"/>
</dbReference>
<dbReference type="AlphaFoldDB" id="A0A1F5VIK8"/>
<name>A0A1F5VIK8_9BACT</name>
<dbReference type="InterPro" id="IPR014710">
    <property type="entry name" value="RmlC-like_jellyroll"/>
</dbReference>
<dbReference type="InterPro" id="IPR036388">
    <property type="entry name" value="WH-like_DNA-bd_sf"/>
</dbReference>
<evidence type="ECO:0000313" key="2">
    <source>
        <dbReference type="EMBL" id="OGF63068.1"/>
    </source>
</evidence>
<dbReference type="SUPFAM" id="SSF46785">
    <property type="entry name" value="Winged helix' DNA-binding domain"/>
    <property type="match status" value="1"/>
</dbReference>
<sequence>MKTLTWNHRQCIMLTHFIIEQYQHFEYIFFSRKFKRNQVIYLMGDSSDELFYIKDGKVKTSIISIDGKERILELYDKGNYFGEICLCTDGKRPEQAIAYEDSVLSSLKTRDFISLLNTHKDMMHYFLNFFSKKLSEYATKLEKSNNEYASFKIAKYLIKSAKNKINARNNNDDRKILLSLTNDQLANKVSLETKLVNEILIKFYKENLIEYRKQNIVAYFDRLKEYILK</sequence>
<dbReference type="InterPro" id="IPR000595">
    <property type="entry name" value="cNMP-bd_dom"/>
</dbReference>
<dbReference type="STRING" id="1817863.A2Y62_02450"/>
<dbReference type="InterPro" id="IPR050397">
    <property type="entry name" value="Env_Response_Regulators"/>
</dbReference>
<dbReference type="Proteomes" id="UP000178943">
    <property type="component" value="Unassembled WGS sequence"/>
</dbReference>